<comment type="catalytic activity">
    <reaction evidence="13 15">
        <text>riboflavin + ATP = FMN + ADP + H(+)</text>
        <dbReference type="Rhea" id="RHEA:14357"/>
        <dbReference type="ChEBI" id="CHEBI:15378"/>
        <dbReference type="ChEBI" id="CHEBI:30616"/>
        <dbReference type="ChEBI" id="CHEBI:57986"/>
        <dbReference type="ChEBI" id="CHEBI:58210"/>
        <dbReference type="ChEBI" id="CHEBI:456216"/>
        <dbReference type="EC" id="2.7.1.26"/>
    </reaction>
</comment>
<evidence type="ECO:0000256" key="6">
    <source>
        <dbReference type="ARBA" id="ARBA00022679"/>
    </source>
</evidence>
<feature type="domain" description="Riboflavin kinase" evidence="16">
    <location>
        <begin position="189"/>
        <end position="315"/>
    </location>
</feature>
<dbReference type="RefSeq" id="WP_183694584.1">
    <property type="nucleotide sequence ID" value="NZ_JACICA010000002.1"/>
</dbReference>
<accession>A0A7W5Y112</accession>
<dbReference type="NCBIfam" id="TIGR00083">
    <property type="entry name" value="ribF"/>
    <property type="match status" value="1"/>
</dbReference>
<evidence type="ECO:0000256" key="3">
    <source>
        <dbReference type="ARBA" id="ARBA00005201"/>
    </source>
</evidence>
<dbReference type="InterPro" id="IPR014729">
    <property type="entry name" value="Rossmann-like_a/b/a_fold"/>
</dbReference>
<evidence type="ECO:0000256" key="9">
    <source>
        <dbReference type="ARBA" id="ARBA00022777"/>
    </source>
</evidence>
<dbReference type="EC" id="2.7.1.26" evidence="15"/>
<dbReference type="GO" id="GO:0008531">
    <property type="term" value="F:riboflavin kinase activity"/>
    <property type="evidence" value="ECO:0007669"/>
    <property type="project" value="UniProtKB-UniRule"/>
</dbReference>
<dbReference type="GO" id="GO:0003919">
    <property type="term" value="F:FMN adenylyltransferase activity"/>
    <property type="evidence" value="ECO:0007669"/>
    <property type="project" value="UniProtKB-UniRule"/>
</dbReference>
<dbReference type="Pfam" id="PF01687">
    <property type="entry name" value="Flavokinase"/>
    <property type="match status" value="1"/>
</dbReference>
<name>A0A7W5Y112_9BACT</name>
<keyword evidence="10 15" id="KW-0274">FAD</keyword>
<keyword evidence="8 15" id="KW-0547">Nucleotide-binding</keyword>
<sequence length="315" mass="35904">MLIIREYTKYSKQNYILRTLQPAVGTIGVFDGMHRGHRFLLDQVKEEATRRGCLSMVVTFAEHPRSVVQTDYRPLLLTTLDEKIELIEAAGIDICVVLDFSPLMAMRTSREFMELYLRDKMGVTCLVIGYDHRFGSDVQNGFQQYKLYGKELGMDVVRAKEFDGRDLHVSSSAVRRFLEGGNVDMARACLGRSYSLSGRVVEGYRLGRELGFPTANIEVDDPNKQLPARGAYAVYVCWDGEKHKGMLNIGSRPTLNNEEDITVEVNIFDYDGDLYDKNLTVSFESRLRNEQKFDSLNELKLQLQQDAEAAKEILK</sequence>
<keyword evidence="7 15" id="KW-0548">Nucleotidyltransferase</keyword>
<dbReference type="InterPro" id="IPR015865">
    <property type="entry name" value="Riboflavin_kinase_bac/euk"/>
</dbReference>
<keyword evidence="12" id="KW-0511">Multifunctional enzyme</keyword>
<dbReference type="EMBL" id="JACICA010000002">
    <property type="protein sequence ID" value="MBB3702100.1"/>
    <property type="molecule type" value="Genomic_DNA"/>
</dbReference>
<dbReference type="PIRSF" id="PIRSF004491">
    <property type="entry name" value="FAD_Synth"/>
    <property type="match status" value="1"/>
</dbReference>
<comment type="function">
    <text evidence="1">Catalyzes the phosphorylation of riboflavin to FMN followed by the adenylation of FMN to FAD.</text>
</comment>
<dbReference type="CDD" id="cd02064">
    <property type="entry name" value="FAD_synthetase_N"/>
    <property type="match status" value="1"/>
</dbReference>
<evidence type="ECO:0000256" key="10">
    <source>
        <dbReference type="ARBA" id="ARBA00022827"/>
    </source>
</evidence>
<dbReference type="Gene3D" id="3.40.50.620">
    <property type="entry name" value="HUPs"/>
    <property type="match status" value="1"/>
</dbReference>
<proteinExistence type="inferred from homology"/>
<dbReference type="UniPathway" id="UPA00277">
    <property type="reaction ID" value="UER00407"/>
</dbReference>
<dbReference type="FunFam" id="3.40.50.620:FF:000021">
    <property type="entry name" value="Riboflavin biosynthesis protein"/>
    <property type="match status" value="1"/>
</dbReference>
<dbReference type="SUPFAM" id="SSF52374">
    <property type="entry name" value="Nucleotidylyl transferase"/>
    <property type="match status" value="1"/>
</dbReference>
<evidence type="ECO:0000256" key="14">
    <source>
        <dbReference type="ARBA" id="ARBA00049494"/>
    </source>
</evidence>
<comment type="similarity">
    <text evidence="15">Belongs to the ribF family.</text>
</comment>
<protein>
    <recommendedName>
        <fullName evidence="15">Riboflavin biosynthesis protein</fullName>
    </recommendedName>
    <domain>
        <recommendedName>
            <fullName evidence="15">Riboflavin kinase</fullName>
            <ecNumber evidence="15">2.7.1.26</ecNumber>
        </recommendedName>
        <alternativeName>
            <fullName evidence="15">Flavokinase</fullName>
        </alternativeName>
    </domain>
    <domain>
        <recommendedName>
            <fullName evidence="15">FMN adenylyltransferase</fullName>
            <ecNumber evidence="15">2.7.7.2</ecNumber>
        </recommendedName>
        <alternativeName>
            <fullName evidence="15">FAD pyrophosphorylase</fullName>
        </alternativeName>
        <alternativeName>
            <fullName evidence="15">FAD synthase</fullName>
        </alternativeName>
    </domain>
</protein>
<dbReference type="GO" id="GO:0006747">
    <property type="term" value="P:FAD biosynthetic process"/>
    <property type="evidence" value="ECO:0007669"/>
    <property type="project" value="UniProtKB-UniRule"/>
</dbReference>
<evidence type="ECO:0000259" key="16">
    <source>
        <dbReference type="SMART" id="SM00904"/>
    </source>
</evidence>
<dbReference type="Proteomes" id="UP000541425">
    <property type="component" value="Unassembled WGS sequence"/>
</dbReference>
<dbReference type="SMART" id="SM00904">
    <property type="entry name" value="Flavokinase"/>
    <property type="match status" value="1"/>
</dbReference>
<dbReference type="GO" id="GO:0009231">
    <property type="term" value="P:riboflavin biosynthetic process"/>
    <property type="evidence" value="ECO:0007669"/>
    <property type="project" value="InterPro"/>
</dbReference>
<evidence type="ECO:0000256" key="12">
    <source>
        <dbReference type="ARBA" id="ARBA00023268"/>
    </source>
</evidence>
<dbReference type="InterPro" id="IPR002606">
    <property type="entry name" value="Riboflavin_kinase_bac"/>
</dbReference>
<comment type="pathway">
    <text evidence="2 15">Cofactor biosynthesis; FAD biosynthesis; FAD from FMN: step 1/1.</text>
</comment>
<gene>
    <name evidence="17" type="ORF">FHS60_000553</name>
</gene>
<dbReference type="PANTHER" id="PTHR22749">
    <property type="entry name" value="RIBOFLAVIN KINASE/FMN ADENYLYLTRANSFERASE"/>
    <property type="match status" value="1"/>
</dbReference>
<keyword evidence="4 15" id="KW-0285">Flavoprotein</keyword>
<keyword evidence="5 15" id="KW-0288">FMN</keyword>
<dbReference type="InterPro" id="IPR023465">
    <property type="entry name" value="Riboflavin_kinase_dom_sf"/>
</dbReference>
<evidence type="ECO:0000256" key="7">
    <source>
        <dbReference type="ARBA" id="ARBA00022695"/>
    </source>
</evidence>
<reference evidence="17 18" key="1">
    <citation type="submission" date="2020-08" db="EMBL/GenBank/DDBJ databases">
        <title>Genomic Encyclopedia of Type Strains, Phase IV (KMG-IV): sequencing the most valuable type-strain genomes for metagenomic binning, comparative biology and taxonomic classification.</title>
        <authorList>
            <person name="Goeker M."/>
        </authorList>
    </citation>
    <scope>NUCLEOTIDE SEQUENCE [LARGE SCALE GENOMIC DNA]</scope>
    <source>
        <strain evidence="17 18">DSM 22548</strain>
    </source>
</reference>
<dbReference type="GO" id="GO:0005524">
    <property type="term" value="F:ATP binding"/>
    <property type="evidence" value="ECO:0007669"/>
    <property type="project" value="UniProtKB-UniRule"/>
</dbReference>
<dbReference type="UniPathway" id="UPA00276">
    <property type="reaction ID" value="UER00406"/>
</dbReference>
<dbReference type="GO" id="GO:0009398">
    <property type="term" value="P:FMN biosynthetic process"/>
    <property type="evidence" value="ECO:0007669"/>
    <property type="project" value="UniProtKB-UniRule"/>
</dbReference>
<evidence type="ECO:0000256" key="2">
    <source>
        <dbReference type="ARBA" id="ARBA00004726"/>
    </source>
</evidence>
<evidence type="ECO:0000256" key="1">
    <source>
        <dbReference type="ARBA" id="ARBA00002121"/>
    </source>
</evidence>
<dbReference type="AlphaFoldDB" id="A0A7W5Y112"/>
<comment type="pathway">
    <text evidence="3 15">Cofactor biosynthesis; FMN biosynthesis; FMN from riboflavin (ATP route): step 1/1.</text>
</comment>
<keyword evidence="11 15" id="KW-0067">ATP-binding</keyword>
<organism evidence="17 18">
    <name type="scientific">Alloprevotella rava</name>
    <dbReference type="NCBI Taxonomy" id="671218"/>
    <lineage>
        <taxon>Bacteria</taxon>
        <taxon>Pseudomonadati</taxon>
        <taxon>Bacteroidota</taxon>
        <taxon>Bacteroidia</taxon>
        <taxon>Bacteroidales</taxon>
        <taxon>Prevotellaceae</taxon>
        <taxon>Alloprevotella</taxon>
    </lineage>
</organism>
<evidence type="ECO:0000256" key="8">
    <source>
        <dbReference type="ARBA" id="ARBA00022741"/>
    </source>
</evidence>
<evidence type="ECO:0000256" key="11">
    <source>
        <dbReference type="ARBA" id="ARBA00022840"/>
    </source>
</evidence>
<comment type="caution">
    <text evidence="17">The sequence shown here is derived from an EMBL/GenBank/DDBJ whole genome shotgun (WGS) entry which is preliminary data.</text>
</comment>
<evidence type="ECO:0000256" key="13">
    <source>
        <dbReference type="ARBA" id="ARBA00047880"/>
    </source>
</evidence>
<evidence type="ECO:0000256" key="4">
    <source>
        <dbReference type="ARBA" id="ARBA00022630"/>
    </source>
</evidence>
<keyword evidence="9 15" id="KW-0418">Kinase</keyword>
<evidence type="ECO:0000256" key="15">
    <source>
        <dbReference type="PIRNR" id="PIRNR004491"/>
    </source>
</evidence>
<evidence type="ECO:0000256" key="5">
    <source>
        <dbReference type="ARBA" id="ARBA00022643"/>
    </source>
</evidence>
<comment type="catalytic activity">
    <reaction evidence="14 15">
        <text>FMN + ATP + H(+) = FAD + diphosphate</text>
        <dbReference type="Rhea" id="RHEA:17237"/>
        <dbReference type="ChEBI" id="CHEBI:15378"/>
        <dbReference type="ChEBI" id="CHEBI:30616"/>
        <dbReference type="ChEBI" id="CHEBI:33019"/>
        <dbReference type="ChEBI" id="CHEBI:57692"/>
        <dbReference type="ChEBI" id="CHEBI:58210"/>
        <dbReference type="EC" id="2.7.7.2"/>
    </reaction>
</comment>
<dbReference type="EC" id="2.7.7.2" evidence="15"/>
<dbReference type="PANTHER" id="PTHR22749:SF6">
    <property type="entry name" value="RIBOFLAVIN KINASE"/>
    <property type="match status" value="1"/>
</dbReference>
<dbReference type="NCBIfam" id="NF004162">
    <property type="entry name" value="PRK05627.1-5"/>
    <property type="match status" value="1"/>
</dbReference>
<dbReference type="FunFam" id="2.40.30.30:FF:000003">
    <property type="entry name" value="Riboflavin biosynthesis protein"/>
    <property type="match status" value="1"/>
</dbReference>
<keyword evidence="6 15" id="KW-0808">Transferase</keyword>
<dbReference type="Gene3D" id="2.40.30.30">
    <property type="entry name" value="Riboflavin kinase-like"/>
    <property type="match status" value="1"/>
</dbReference>
<dbReference type="InterPro" id="IPR015864">
    <property type="entry name" value="FAD_synthase"/>
</dbReference>
<dbReference type="InterPro" id="IPR023468">
    <property type="entry name" value="Riboflavin_kinase"/>
</dbReference>
<dbReference type="Pfam" id="PF06574">
    <property type="entry name" value="FAD_syn"/>
    <property type="match status" value="1"/>
</dbReference>
<dbReference type="SUPFAM" id="SSF82114">
    <property type="entry name" value="Riboflavin kinase-like"/>
    <property type="match status" value="1"/>
</dbReference>
<evidence type="ECO:0000313" key="17">
    <source>
        <dbReference type="EMBL" id="MBB3702100.1"/>
    </source>
</evidence>
<evidence type="ECO:0000313" key="18">
    <source>
        <dbReference type="Proteomes" id="UP000541425"/>
    </source>
</evidence>